<gene>
    <name evidence="1" type="ORF">SYN_00403</name>
</gene>
<dbReference type="Proteomes" id="UP000001933">
    <property type="component" value="Chromosome"/>
</dbReference>
<evidence type="ECO:0000313" key="1">
    <source>
        <dbReference type="EMBL" id="ABC76874.1"/>
    </source>
</evidence>
<dbReference type="eggNOG" id="COG3328">
    <property type="taxonomic scope" value="Bacteria"/>
</dbReference>
<evidence type="ECO:0000313" key="2">
    <source>
        <dbReference type="Proteomes" id="UP000001933"/>
    </source>
</evidence>
<dbReference type="InParanoid" id="Q2LS18"/>
<organism evidence="1 2">
    <name type="scientific">Syntrophus aciditrophicus (strain SB)</name>
    <dbReference type="NCBI Taxonomy" id="56780"/>
    <lineage>
        <taxon>Bacteria</taxon>
        <taxon>Pseudomonadati</taxon>
        <taxon>Thermodesulfobacteriota</taxon>
        <taxon>Syntrophia</taxon>
        <taxon>Syntrophales</taxon>
        <taxon>Syntrophaceae</taxon>
        <taxon>Syntrophus</taxon>
    </lineage>
</organism>
<dbReference type="AlphaFoldDB" id="Q2LS18"/>
<proteinExistence type="predicted"/>
<keyword evidence="2" id="KW-1185">Reference proteome</keyword>
<protein>
    <submittedName>
        <fullName evidence="1">Transposase</fullName>
    </submittedName>
</protein>
<dbReference type="KEGG" id="sat:SYN_00403"/>
<dbReference type="EMBL" id="CP000252">
    <property type="protein sequence ID" value="ABC76874.1"/>
    <property type="molecule type" value="Genomic_DNA"/>
</dbReference>
<reference evidence="1 2" key="1">
    <citation type="journal article" date="2007" name="Proc. Natl. Acad. Sci. U.S.A.">
        <title>The genome of Syntrophus aciditrophicus: life at the thermodynamic limit of microbial growth.</title>
        <authorList>
            <person name="McInerney M.J."/>
            <person name="Rohlin L."/>
            <person name="Mouttaki H."/>
            <person name="Kim U."/>
            <person name="Krupp R.S."/>
            <person name="Rios-Hernandez L."/>
            <person name="Sieber J."/>
            <person name="Struchtemeyer C.G."/>
            <person name="Bhattacharyya A."/>
            <person name="Campbell J.W."/>
            <person name="Gunsalus R.P."/>
        </authorList>
    </citation>
    <scope>NUCLEOTIDE SEQUENCE [LARGE SCALE GENOMIC DNA]</scope>
    <source>
        <strain evidence="1 2">SB</strain>
    </source>
</reference>
<dbReference type="HOGENOM" id="CLU_2792499_0_0_7"/>
<accession>Q2LS18</accession>
<sequence length="68" mass="8112">MENNERDVLEKQVKEDSKSVLELIIREGTCRMLQTAIENEVAEWYKWYIDYFKNEKGCRNMVSHEVAA</sequence>
<name>Q2LS18_SYNAS</name>